<name>A0AAV7J726_COTGL</name>
<proteinExistence type="predicted"/>
<organism evidence="1 2">
    <name type="scientific">Cotesia glomerata</name>
    <name type="common">Lepidopteran parasitic wasp</name>
    <name type="synonym">Apanteles glomeratus</name>
    <dbReference type="NCBI Taxonomy" id="32391"/>
    <lineage>
        <taxon>Eukaryota</taxon>
        <taxon>Metazoa</taxon>
        <taxon>Ecdysozoa</taxon>
        <taxon>Arthropoda</taxon>
        <taxon>Hexapoda</taxon>
        <taxon>Insecta</taxon>
        <taxon>Pterygota</taxon>
        <taxon>Neoptera</taxon>
        <taxon>Endopterygota</taxon>
        <taxon>Hymenoptera</taxon>
        <taxon>Apocrita</taxon>
        <taxon>Ichneumonoidea</taxon>
        <taxon>Braconidae</taxon>
        <taxon>Microgastrinae</taxon>
        <taxon>Cotesia</taxon>
    </lineage>
</organism>
<gene>
    <name evidence="1" type="ORF">KQX54_021371</name>
</gene>
<evidence type="ECO:0000313" key="1">
    <source>
        <dbReference type="EMBL" id="KAH0568681.1"/>
    </source>
</evidence>
<sequence length="118" mass="13881">MSNSCKAVITRDLAKRRKENGLGSSLRIYCEWYGGYSVWLGSKSITNEEIRRHRWLLDERGEPVVLRVPCRRERTYVHTLNYRYIHLVLWVPEVTASRRYFPTVPYGVGSKYAVEARS</sequence>
<evidence type="ECO:0000313" key="2">
    <source>
        <dbReference type="Proteomes" id="UP000826195"/>
    </source>
</evidence>
<dbReference type="Proteomes" id="UP000826195">
    <property type="component" value="Unassembled WGS sequence"/>
</dbReference>
<dbReference type="AlphaFoldDB" id="A0AAV7J726"/>
<accession>A0AAV7J726</accession>
<protein>
    <submittedName>
        <fullName evidence="1">Uncharacterized protein</fullName>
    </submittedName>
</protein>
<comment type="caution">
    <text evidence="1">The sequence shown here is derived from an EMBL/GenBank/DDBJ whole genome shotgun (WGS) entry which is preliminary data.</text>
</comment>
<reference evidence="1 2" key="1">
    <citation type="journal article" date="2021" name="J. Hered.">
        <title>A chromosome-level genome assembly of the parasitoid wasp, Cotesia glomerata (Hymenoptera: Braconidae).</title>
        <authorList>
            <person name="Pinto B.J."/>
            <person name="Weis J.J."/>
            <person name="Gamble T."/>
            <person name="Ode P.J."/>
            <person name="Paul R."/>
            <person name="Zaspel J.M."/>
        </authorList>
    </citation>
    <scope>NUCLEOTIDE SEQUENCE [LARGE SCALE GENOMIC DNA]</scope>
    <source>
        <strain evidence="1">CgM1</strain>
    </source>
</reference>
<dbReference type="EMBL" id="JAHXZJ010000001">
    <property type="protein sequence ID" value="KAH0568681.1"/>
    <property type="molecule type" value="Genomic_DNA"/>
</dbReference>
<keyword evidence="2" id="KW-1185">Reference proteome</keyword>